<dbReference type="STRING" id="5722.A2EEU0"/>
<dbReference type="SMR" id="A2EEU0"/>
<reference evidence="2" key="1">
    <citation type="submission" date="2006-10" db="EMBL/GenBank/DDBJ databases">
        <authorList>
            <person name="Amadeo P."/>
            <person name="Zhao Q."/>
            <person name="Wortman J."/>
            <person name="Fraser-Liggett C."/>
            <person name="Carlton J."/>
        </authorList>
    </citation>
    <scope>NUCLEOTIDE SEQUENCE</scope>
    <source>
        <strain evidence="2">G3</strain>
    </source>
</reference>
<dbReference type="Gene3D" id="3.40.30.10">
    <property type="entry name" value="Glutaredoxin"/>
    <property type="match status" value="1"/>
</dbReference>
<organism evidence="2 3">
    <name type="scientific">Trichomonas vaginalis (strain ATCC PRA-98 / G3)</name>
    <dbReference type="NCBI Taxonomy" id="412133"/>
    <lineage>
        <taxon>Eukaryota</taxon>
        <taxon>Metamonada</taxon>
        <taxon>Parabasalia</taxon>
        <taxon>Trichomonadida</taxon>
        <taxon>Trichomonadidae</taxon>
        <taxon>Trichomonas</taxon>
    </lineage>
</organism>
<protein>
    <recommendedName>
        <fullName evidence="1">Thioredoxin domain-containing protein</fullName>
    </recommendedName>
</protein>
<evidence type="ECO:0000259" key="1">
    <source>
        <dbReference type="Pfam" id="PF00085"/>
    </source>
</evidence>
<dbReference type="VEuPathDB" id="TrichDB:TVAGG3_0061270"/>
<dbReference type="EMBL" id="DS113370">
    <property type="protein sequence ID" value="EAY08806.1"/>
    <property type="molecule type" value="Genomic_DNA"/>
</dbReference>
<feature type="domain" description="Thioredoxin" evidence="1">
    <location>
        <begin position="15"/>
        <end position="114"/>
    </location>
</feature>
<dbReference type="CDD" id="cd02961">
    <property type="entry name" value="PDI_a_family"/>
    <property type="match status" value="1"/>
</dbReference>
<dbReference type="Proteomes" id="UP000001542">
    <property type="component" value="Unassembled WGS sequence"/>
</dbReference>
<accession>A2EEU0</accession>
<dbReference type="Pfam" id="PF00085">
    <property type="entry name" value="Thioredoxin"/>
    <property type="match status" value="1"/>
</dbReference>
<dbReference type="PANTHER" id="PTHR45184">
    <property type="entry name" value="DNAJ PROTEIN ERDJ3A"/>
    <property type="match status" value="1"/>
</dbReference>
<dbReference type="InterPro" id="IPR013766">
    <property type="entry name" value="Thioredoxin_domain"/>
</dbReference>
<reference evidence="2" key="2">
    <citation type="journal article" date="2007" name="Science">
        <title>Draft genome sequence of the sexually transmitted pathogen Trichomonas vaginalis.</title>
        <authorList>
            <person name="Carlton J.M."/>
            <person name="Hirt R.P."/>
            <person name="Silva J.C."/>
            <person name="Delcher A.L."/>
            <person name="Schatz M."/>
            <person name="Zhao Q."/>
            <person name="Wortman J.R."/>
            <person name="Bidwell S.L."/>
            <person name="Alsmark U.C.M."/>
            <person name="Besteiro S."/>
            <person name="Sicheritz-Ponten T."/>
            <person name="Noel C.J."/>
            <person name="Dacks J.B."/>
            <person name="Foster P.G."/>
            <person name="Simillion C."/>
            <person name="Van de Peer Y."/>
            <person name="Miranda-Saavedra D."/>
            <person name="Barton G.J."/>
            <person name="Westrop G.D."/>
            <person name="Mueller S."/>
            <person name="Dessi D."/>
            <person name="Fiori P.L."/>
            <person name="Ren Q."/>
            <person name="Paulsen I."/>
            <person name="Zhang H."/>
            <person name="Bastida-Corcuera F.D."/>
            <person name="Simoes-Barbosa A."/>
            <person name="Brown M.T."/>
            <person name="Hayes R.D."/>
            <person name="Mukherjee M."/>
            <person name="Okumura C.Y."/>
            <person name="Schneider R."/>
            <person name="Smith A.J."/>
            <person name="Vanacova S."/>
            <person name="Villalvazo M."/>
            <person name="Haas B.J."/>
            <person name="Pertea M."/>
            <person name="Feldblyum T.V."/>
            <person name="Utterback T.R."/>
            <person name="Shu C.L."/>
            <person name="Osoegawa K."/>
            <person name="de Jong P.J."/>
            <person name="Hrdy I."/>
            <person name="Horvathova L."/>
            <person name="Zubacova Z."/>
            <person name="Dolezal P."/>
            <person name="Malik S.B."/>
            <person name="Logsdon J.M. Jr."/>
            <person name="Henze K."/>
            <person name="Gupta A."/>
            <person name="Wang C.C."/>
            <person name="Dunne R.L."/>
            <person name="Upcroft J.A."/>
            <person name="Upcroft P."/>
            <person name="White O."/>
            <person name="Salzberg S.L."/>
            <person name="Tang P."/>
            <person name="Chiu C.-H."/>
            <person name="Lee Y.-S."/>
            <person name="Embley T.M."/>
            <person name="Coombs G.H."/>
            <person name="Mottram J.C."/>
            <person name="Tachezy J."/>
            <person name="Fraser-Liggett C.M."/>
            <person name="Johnson P.J."/>
        </authorList>
    </citation>
    <scope>NUCLEOTIDE SEQUENCE [LARGE SCALE GENOMIC DNA]</scope>
    <source>
        <strain evidence="2">G3</strain>
    </source>
</reference>
<dbReference type="InterPro" id="IPR052842">
    <property type="entry name" value="ER_Co-chaperone"/>
</dbReference>
<gene>
    <name evidence="2" type="ORF">TVAG_213150</name>
</gene>
<dbReference type="SUPFAM" id="SSF52833">
    <property type="entry name" value="Thioredoxin-like"/>
    <property type="match status" value="2"/>
</dbReference>
<dbReference type="PANTHER" id="PTHR45184:SF1">
    <property type="entry name" value="DNAJ PROTEIN ERDJ3A"/>
    <property type="match status" value="1"/>
</dbReference>
<dbReference type="AlphaFoldDB" id="A2EEU0"/>
<keyword evidence="3" id="KW-1185">Reference proteome</keyword>
<dbReference type="VEuPathDB" id="TrichDB:TVAG_213150"/>
<sequence>MLPLLIFQSNSLIYELNEAYYKAFITEGKKTMPWFIMYFTKDCPNCDKVSAEFEKAQEHLDGFISFAYADCNKNPTAVRTMNIRAVPIFMLITSETHYKFEGPYTTTAMISFITEKLSANIDEIDETWTGRKDPMVLLFHRSFKAPMLLTAASSAFHKYNITFAMTRDSDVINAFGKPSLPSYYFYKDGVGTRYKGDKEIQPFIKAISKHFGYSIEYNEL</sequence>
<dbReference type="InterPro" id="IPR036249">
    <property type="entry name" value="Thioredoxin-like_sf"/>
</dbReference>
<evidence type="ECO:0000313" key="3">
    <source>
        <dbReference type="Proteomes" id="UP000001542"/>
    </source>
</evidence>
<evidence type="ECO:0000313" key="2">
    <source>
        <dbReference type="EMBL" id="EAY08806.1"/>
    </source>
</evidence>
<dbReference type="RefSeq" id="XP_001321029.1">
    <property type="nucleotide sequence ID" value="XM_001320994.1"/>
</dbReference>
<proteinExistence type="predicted"/>
<dbReference type="InParanoid" id="A2EEU0"/>
<dbReference type="OrthoDB" id="72053at2759"/>
<dbReference type="KEGG" id="tva:4766714"/>
<name>A2EEU0_TRIV3</name>